<feature type="transmembrane region" description="Helical" evidence="8">
    <location>
        <begin position="556"/>
        <end position="578"/>
    </location>
</feature>
<comment type="subcellular location">
    <subcellularLocation>
        <location evidence="1 8">Cell membrane</location>
        <topology evidence="1 8">Multi-pass membrane protein</topology>
    </subcellularLocation>
</comment>
<dbReference type="SUPFAM" id="SSF161098">
    <property type="entry name" value="MetI-like"/>
    <property type="match status" value="1"/>
</dbReference>
<evidence type="ECO:0000256" key="1">
    <source>
        <dbReference type="ARBA" id="ARBA00004651"/>
    </source>
</evidence>
<dbReference type="Gene3D" id="3.20.20.80">
    <property type="entry name" value="Glycosidases"/>
    <property type="match status" value="2"/>
</dbReference>
<dbReference type="Gene3D" id="1.10.3720.10">
    <property type="entry name" value="MetI-like"/>
    <property type="match status" value="1"/>
</dbReference>
<sequence>MAIISAIGRKQWKVRWLFFGIYAFLLIGGATMVYPFLLMLSGSTKSAMDIQFFDAWPRFLHDDGWMCAKHLEGLFNERLMDLNICYDRDEMAFNKMAPSLEHNDALAGAWEEFLDATPLPAYAYAPGYIATPISRTIPSALREFKQELAASYGPDILAVNRELGTEFAGWYGVYVIVPSYLMRREKPLDTPYVRALNSFTGRQSYGLRYYFSPQGFYKKQFLKTQYSQDIAQYNRSHGTAYASWDDVVLPRRYPVAGTRQEQDDWLRFVKSSLALHWLRVDPAAAADFQNVLRLRHGDIASLNRLYGSSYASFADVPIWDDVPSNGVAQTDWEAFIGGYRDPASGQVVSVAKEHLRIHSVEFMFQDWLLAKHGTVAAAALALGASWQRLEDVVMPQWDCHLRYFTQNVRALRWEFVTRNYRAVADYLLFHGRGIFNTIVYCGLAILTALLVNPLAAYAMSRYRMPTSYKILLFLMCTMAFPAMVTAIPSFIMLRQLNLLNTFAALILPGMANGYSIFLLKGFFDSLPNELYESAQLDGANEWVLFWQITMSLSKPILAVIALNAFTAAYSNFMFAFVVCQDRKMWTMMVWLYELQQSSGQAVMYASLVIAAIPTFLIFLFCQNVIMRGIVVPSEK</sequence>
<feature type="transmembrane region" description="Helical" evidence="8">
    <location>
        <begin position="16"/>
        <end position="37"/>
    </location>
</feature>
<dbReference type="PANTHER" id="PTHR43744">
    <property type="entry name" value="ABC TRANSPORTER PERMEASE PROTEIN MG189-RELATED-RELATED"/>
    <property type="match status" value="1"/>
</dbReference>
<dbReference type="PANTHER" id="PTHR43744:SF8">
    <property type="entry name" value="SN-GLYCEROL-3-PHOSPHATE TRANSPORT SYSTEM PERMEASE PROTEIN UGPE"/>
    <property type="match status" value="1"/>
</dbReference>
<evidence type="ECO:0000256" key="6">
    <source>
        <dbReference type="ARBA" id="ARBA00022989"/>
    </source>
</evidence>
<feature type="transmembrane region" description="Helical" evidence="8">
    <location>
        <begin position="470"/>
        <end position="492"/>
    </location>
</feature>
<evidence type="ECO:0000256" key="5">
    <source>
        <dbReference type="ARBA" id="ARBA00022692"/>
    </source>
</evidence>
<keyword evidence="4" id="KW-1003">Cell membrane</keyword>
<accession>A0AAE4AP00</accession>
<keyword evidence="3 8" id="KW-0813">Transport</keyword>
<keyword evidence="5 8" id="KW-0812">Transmembrane</keyword>
<keyword evidence="6 8" id="KW-1133">Transmembrane helix</keyword>
<evidence type="ECO:0000256" key="2">
    <source>
        <dbReference type="ARBA" id="ARBA00020515"/>
    </source>
</evidence>
<dbReference type="Proteomes" id="UP001238163">
    <property type="component" value="Unassembled WGS sequence"/>
</dbReference>
<dbReference type="Pfam" id="PF00528">
    <property type="entry name" value="BPD_transp_1"/>
    <property type="match status" value="1"/>
</dbReference>
<keyword evidence="10" id="KW-0762">Sugar transport</keyword>
<keyword evidence="7 8" id="KW-0472">Membrane</keyword>
<evidence type="ECO:0000313" key="10">
    <source>
        <dbReference type="EMBL" id="MDQ0290201.1"/>
    </source>
</evidence>
<keyword evidence="11" id="KW-1185">Reference proteome</keyword>
<feature type="transmembrane region" description="Helical" evidence="8">
    <location>
        <begin position="598"/>
        <end position="620"/>
    </location>
</feature>
<name>A0AAE4AP00_9BACT</name>
<dbReference type="GO" id="GO:0005886">
    <property type="term" value="C:plasma membrane"/>
    <property type="evidence" value="ECO:0007669"/>
    <property type="project" value="UniProtKB-SubCell"/>
</dbReference>
<evidence type="ECO:0000313" key="11">
    <source>
        <dbReference type="Proteomes" id="UP001238163"/>
    </source>
</evidence>
<feature type="domain" description="ABC transmembrane type-1" evidence="9">
    <location>
        <begin position="434"/>
        <end position="621"/>
    </location>
</feature>
<dbReference type="PROSITE" id="PS50928">
    <property type="entry name" value="ABC_TM1"/>
    <property type="match status" value="1"/>
</dbReference>
<proteinExistence type="inferred from homology"/>
<evidence type="ECO:0000256" key="8">
    <source>
        <dbReference type="RuleBase" id="RU363032"/>
    </source>
</evidence>
<gene>
    <name evidence="10" type="ORF">J3R75_002308</name>
</gene>
<feature type="transmembrane region" description="Helical" evidence="8">
    <location>
        <begin position="498"/>
        <end position="519"/>
    </location>
</feature>
<evidence type="ECO:0000256" key="3">
    <source>
        <dbReference type="ARBA" id="ARBA00022448"/>
    </source>
</evidence>
<dbReference type="EMBL" id="JAUSVL010000001">
    <property type="protein sequence ID" value="MDQ0290201.1"/>
    <property type="molecule type" value="Genomic_DNA"/>
</dbReference>
<dbReference type="InterPro" id="IPR000515">
    <property type="entry name" value="MetI-like"/>
</dbReference>
<evidence type="ECO:0000256" key="7">
    <source>
        <dbReference type="ARBA" id="ARBA00023136"/>
    </source>
</evidence>
<dbReference type="RefSeq" id="WP_307261615.1">
    <property type="nucleotide sequence ID" value="NZ_JAUSVL010000001.1"/>
</dbReference>
<feature type="transmembrane region" description="Helical" evidence="8">
    <location>
        <begin position="437"/>
        <end position="458"/>
    </location>
</feature>
<evidence type="ECO:0000256" key="4">
    <source>
        <dbReference type="ARBA" id="ARBA00022475"/>
    </source>
</evidence>
<organism evidence="10 11">
    <name type="scientific">Oligosphaera ethanolica</name>
    <dbReference type="NCBI Taxonomy" id="760260"/>
    <lineage>
        <taxon>Bacteria</taxon>
        <taxon>Pseudomonadati</taxon>
        <taxon>Lentisphaerota</taxon>
        <taxon>Oligosphaeria</taxon>
        <taxon>Oligosphaerales</taxon>
        <taxon>Oligosphaeraceae</taxon>
        <taxon>Oligosphaera</taxon>
    </lineage>
</organism>
<dbReference type="AlphaFoldDB" id="A0AAE4AP00"/>
<comment type="caution">
    <text evidence="10">The sequence shown here is derived from an EMBL/GenBank/DDBJ whole genome shotgun (WGS) entry which is preliminary data.</text>
</comment>
<protein>
    <recommendedName>
        <fullName evidence="2">sn-glycerol-3-phosphate transport system permease protein UgpE</fullName>
    </recommendedName>
</protein>
<dbReference type="GO" id="GO:0055085">
    <property type="term" value="P:transmembrane transport"/>
    <property type="evidence" value="ECO:0007669"/>
    <property type="project" value="InterPro"/>
</dbReference>
<comment type="similarity">
    <text evidence="8">Belongs to the binding-protein-dependent transport system permease family.</text>
</comment>
<dbReference type="CDD" id="cd06261">
    <property type="entry name" value="TM_PBP2"/>
    <property type="match status" value="1"/>
</dbReference>
<reference evidence="10" key="1">
    <citation type="submission" date="2023-07" db="EMBL/GenBank/DDBJ databases">
        <title>Genomic Encyclopedia of Type Strains, Phase IV (KMG-IV): sequencing the most valuable type-strain genomes for metagenomic binning, comparative biology and taxonomic classification.</title>
        <authorList>
            <person name="Goeker M."/>
        </authorList>
    </citation>
    <scope>NUCLEOTIDE SEQUENCE</scope>
    <source>
        <strain evidence="10">DSM 24202</strain>
    </source>
</reference>
<evidence type="ECO:0000259" key="9">
    <source>
        <dbReference type="PROSITE" id="PS50928"/>
    </source>
</evidence>
<dbReference type="InterPro" id="IPR035906">
    <property type="entry name" value="MetI-like_sf"/>
</dbReference>